<gene>
    <name evidence="1" type="ORF">BDN72DRAFT_891285</name>
</gene>
<keyword evidence="2" id="KW-1185">Reference proteome</keyword>
<dbReference type="Proteomes" id="UP000308600">
    <property type="component" value="Unassembled WGS sequence"/>
</dbReference>
<proteinExistence type="predicted"/>
<sequence>MTSSAQNLNKGGGEAIRALLKALAPEDAAQLDKSVSAEALDRLSSKLGTILGDPSAEALQSQALNEEGLPIIEITEPEVDPTSNSSELLEDELVPLSKLPPDERERRRQEIHHLLDTLEEEEQQEEALLRQRAMERSQAALQKRREEAEAERKHLQAAKEMRKKMGKALVQNSVKGKEPEQERASGSGEGPRTEGSAQGTKVLKKTVTFADPGEDSQPDGSPPEENFGDVSMARLRAKPRATLLSQSLTDPRPVKMTVVERIPTGAKATPPTLAQDSDDESEPPESPLAYHSDGAEAPVGSGEESDSPQEPEEETDLDYAQHQREVALEYYRKRAKLGAAAADVIHANHIEDYEDLPTKDEPKPAISEFKARRLVSAFNATTPKPTSLENFTVPASSVRTLQNAIREGKLTDDNKLVGADGNSDDEDFEGAEELKELLRKGEIYNLGPDGNPILHTVPHSHSVSASDTPKPASSPLAQNVRPPPKVANPNAMSKFKASRSQGGRPSSTSSPAASSSSPALSSSVIERQAPSTRTQSQMIVESPSFQRPVNVPPAAASPNVLNPTAPPTGPFPMIIESPSFARSLGVKEYVPAPKVMSNEVRERSRPSRPPVVVAARVKESHQPPIATTVNETTSPSPNATASASDNPSANNPPKRISRFKAERT</sequence>
<evidence type="ECO:0000313" key="2">
    <source>
        <dbReference type="Proteomes" id="UP000308600"/>
    </source>
</evidence>
<reference evidence="1 2" key="1">
    <citation type="journal article" date="2019" name="Nat. Ecol. Evol.">
        <title>Megaphylogeny resolves global patterns of mushroom evolution.</title>
        <authorList>
            <person name="Varga T."/>
            <person name="Krizsan K."/>
            <person name="Foldi C."/>
            <person name="Dima B."/>
            <person name="Sanchez-Garcia M."/>
            <person name="Sanchez-Ramirez S."/>
            <person name="Szollosi G.J."/>
            <person name="Szarkandi J.G."/>
            <person name="Papp V."/>
            <person name="Albert L."/>
            <person name="Andreopoulos W."/>
            <person name="Angelini C."/>
            <person name="Antonin V."/>
            <person name="Barry K.W."/>
            <person name="Bougher N.L."/>
            <person name="Buchanan P."/>
            <person name="Buyck B."/>
            <person name="Bense V."/>
            <person name="Catcheside P."/>
            <person name="Chovatia M."/>
            <person name="Cooper J."/>
            <person name="Damon W."/>
            <person name="Desjardin D."/>
            <person name="Finy P."/>
            <person name="Geml J."/>
            <person name="Haridas S."/>
            <person name="Hughes K."/>
            <person name="Justo A."/>
            <person name="Karasinski D."/>
            <person name="Kautmanova I."/>
            <person name="Kiss B."/>
            <person name="Kocsube S."/>
            <person name="Kotiranta H."/>
            <person name="LaButti K.M."/>
            <person name="Lechner B.E."/>
            <person name="Liimatainen K."/>
            <person name="Lipzen A."/>
            <person name="Lukacs Z."/>
            <person name="Mihaltcheva S."/>
            <person name="Morgado L.N."/>
            <person name="Niskanen T."/>
            <person name="Noordeloos M.E."/>
            <person name="Ohm R.A."/>
            <person name="Ortiz-Santana B."/>
            <person name="Ovrebo C."/>
            <person name="Racz N."/>
            <person name="Riley R."/>
            <person name="Savchenko A."/>
            <person name="Shiryaev A."/>
            <person name="Soop K."/>
            <person name="Spirin V."/>
            <person name="Szebenyi C."/>
            <person name="Tomsovsky M."/>
            <person name="Tulloss R.E."/>
            <person name="Uehling J."/>
            <person name="Grigoriev I.V."/>
            <person name="Vagvolgyi C."/>
            <person name="Papp T."/>
            <person name="Martin F.M."/>
            <person name="Miettinen O."/>
            <person name="Hibbett D.S."/>
            <person name="Nagy L.G."/>
        </authorList>
    </citation>
    <scope>NUCLEOTIDE SEQUENCE [LARGE SCALE GENOMIC DNA]</scope>
    <source>
        <strain evidence="1 2">NL-1719</strain>
    </source>
</reference>
<protein>
    <submittedName>
        <fullName evidence="1">Uncharacterized protein</fullName>
    </submittedName>
</protein>
<evidence type="ECO:0000313" key="1">
    <source>
        <dbReference type="EMBL" id="TFK76194.1"/>
    </source>
</evidence>
<name>A0ACD3BDU5_9AGAR</name>
<accession>A0ACD3BDU5</accession>
<dbReference type="EMBL" id="ML208260">
    <property type="protein sequence ID" value="TFK76194.1"/>
    <property type="molecule type" value="Genomic_DNA"/>
</dbReference>
<organism evidence="1 2">
    <name type="scientific">Pluteus cervinus</name>
    <dbReference type="NCBI Taxonomy" id="181527"/>
    <lineage>
        <taxon>Eukaryota</taxon>
        <taxon>Fungi</taxon>
        <taxon>Dikarya</taxon>
        <taxon>Basidiomycota</taxon>
        <taxon>Agaricomycotina</taxon>
        <taxon>Agaricomycetes</taxon>
        <taxon>Agaricomycetidae</taxon>
        <taxon>Agaricales</taxon>
        <taxon>Pluteineae</taxon>
        <taxon>Pluteaceae</taxon>
        <taxon>Pluteus</taxon>
    </lineage>
</organism>